<organism evidence="5 6">
    <name type="scientific">Mycolicibacterium conceptionense</name>
    <dbReference type="NCBI Taxonomy" id="451644"/>
    <lineage>
        <taxon>Bacteria</taxon>
        <taxon>Bacillati</taxon>
        <taxon>Actinomycetota</taxon>
        <taxon>Actinomycetes</taxon>
        <taxon>Mycobacteriales</taxon>
        <taxon>Mycobacteriaceae</taxon>
        <taxon>Mycolicibacterium</taxon>
    </lineage>
</organism>
<dbReference type="InterPro" id="IPR000120">
    <property type="entry name" value="Amidase"/>
</dbReference>
<comment type="similarity">
    <text evidence="2">Belongs to the amidase family.</text>
</comment>
<reference evidence="5 6" key="1">
    <citation type="submission" date="2015-03" db="EMBL/GenBank/DDBJ databases">
        <authorList>
            <person name="Murphy D."/>
        </authorList>
    </citation>
    <scope>NUCLEOTIDE SEQUENCE [LARGE SCALE GENOMIC DNA]</scope>
    <source>
        <strain evidence="5 6">D16</strain>
    </source>
</reference>
<dbReference type="Gene3D" id="3.90.1300.10">
    <property type="entry name" value="Amidase signature (AS) domain"/>
    <property type="match status" value="2"/>
</dbReference>
<gene>
    <name evidence="5" type="ORF">BN970_04387</name>
</gene>
<dbReference type="Pfam" id="PF01425">
    <property type="entry name" value="Amidase"/>
    <property type="match status" value="2"/>
</dbReference>
<evidence type="ECO:0000256" key="2">
    <source>
        <dbReference type="ARBA" id="ARBA00009199"/>
    </source>
</evidence>
<accession>A0A0U1DMJ8</accession>
<dbReference type="SUPFAM" id="SSF75304">
    <property type="entry name" value="Amidase signature (AS) enzymes"/>
    <property type="match status" value="1"/>
</dbReference>
<feature type="domain" description="Amidase" evidence="4">
    <location>
        <begin position="125"/>
        <end position="400"/>
    </location>
</feature>
<dbReference type="Proteomes" id="UP000182227">
    <property type="component" value="Unassembled WGS sequence"/>
</dbReference>
<evidence type="ECO:0000256" key="3">
    <source>
        <dbReference type="ARBA" id="ARBA00012922"/>
    </source>
</evidence>
<dbReference type="InterPro" id="IPR036928">
    <property type="entry name" value="AS_sf"/>
</dbReference>
<dbReference type="PANTHER" id="PTHR11895">
    <property type="entry name" value="TRANSAMIDASE"/>
    <property type="match status" value="1"/>
</dbReference>
<dbReference type="AlphaFoldDB" id="A0A0U1DMJ8"/>
<dbReference type="EC" id="3.5.1.4" evidence="3"/>
<feature type="domain" description="Amidase" evidence="4">
    <location>
        <begin position="30"/>
        <end position="122"/>
    </location>
</feature>
<dbReference type="GO" id="GO:0004040">
    <property type="term" value="F:amidase activity"/>
    <property type="evidence" value="ECO:0007669"/>
    <property type="project" value="UniProtKB-EC"/>
</dbReference>
<dbReference type="PANTHER" id="PTHR11895:SF7">
    <property type="entry name" value="GLUTAMYL-TRNA(GLN) AMIDOTRANSFERASE SUBUNIT A, MITOCHONDRIAL"/>
    <property type="match status" value="1"/>
</dbReference>
<protein>
    <recommendedName>
        <fullName evidence="3">amidase</fullName>
        <ecNumber evidence="3">3.5.1.4</ecNumber>
    </recommendedName>
</protein>
<evidence type="ECO:0000256" key="1">
    <source>
        <dbReference type="ARBA" id="ARBA00001311"/>
    </source>
</evidence>
<evidence type="ECO:0000259" key="4">
    <source>
        <dbReference type="Pfam" id="PF01425"/>
    </source>
</evidence>
<dbReference type="InterPro" id="IPR023631">
    <property type="entry name" value="Amidase_dom"/>
</dbReference>
<comment type="catalytic activity">
    <reaction evidence="1">
        <text>a monocarboxylic acid amide + H2O = a monocarboxylate + NH4(+)</text>
        <dbReference type="Rhea" id="RHEA:12020"/>
        <dbReference type="ChEBI" id="CHEBI:15377"/>
        <dbReference type="ChEBI" id="CHEBI:28938"/>
        <dbReference type="ChEBI" id="CHEBI:35757"/>
        <dbReference type="ChEBI" id="CHEBI:83628"/>
        <dbReference type="EC" id="3.5.1.4"/>
    </reaction>
</comment>
<dbReference type="EMBL" id="CTEF01000003">
    <property type="protein sequence ID" value="CQD19396.1"/>
    <property type="molecule type" value="Genomic_DNA"/>
</dbReference>
<proteinExistence type="inferred from homology"/>
<sequence>MDSSSAFELARTDAIGQAALAAAGEVTAVELLDAAIIRVEATRGLNSVITDLFDRGRAQAAALDESGVLRGERSGPLAGVPFLLKDLGTALAGTRESMGCRALRDHVASETAWTVNRYLDAGTGTGSIRVPASCCRRRRPQAPTRPVLLRPGCRARTRGAGQQSRPDRTVRDCAALLDVVAGTVPGDPYSAAAAPVSFLDAAAQTPSAQRILIATSSPFPTDRIDPEVVAVVEAAGRLLEGLGHHLTPGAPTVDADVVADAVAVLHTVSNAQLHELARQHLGRAPREDEFEPSTWVMIREGFTTTGLAYANAIADVHAQTRRFAADMAGHDVLLVPTLLTGPPPYGLLNQPRGTTRAFFDVEFATTGWTALANITGWAAISLPLGQTSGGLPIGVQLMAPDESVLLSLAGQLEQAAPWAARTPPRWVGATAAT</sequence>
<evidence type="ECO:0000313" key="6">
    <source>
        <dbReference type="Proteomes" id="UP000182227"/>
    </source>
</evidence>
<evidence type="ECO:0000313" key="5">
    <source>
        <dbReference type="EMBL" id="CQD19396.1"/>
    </source>
</evidence>
<name>A0A0U1DMJ8_9MYCO</name>